<dbReference type="RefSeq" id="WP_109605529.1">
    <property type="nucleotide sequence ID" value="NZ_QGHA01000001.1"/>
</dbReference>
<evidence type="ECO:0000259" key="6">
    <source>
        <dbReference type="Pfam" id="PF00251"/>
    </source>
</evidence>
<dbReference type="InterPro" id="IPR018053">
    <property type="entry name" value="Glyco_hydro_32_AS"/>
</dbReference>
<keyword evidence="9" id="KW-1185">Reference proteome</keyword>
<dbReference type="Gene3D" id="2.115.10.20">
    <property type="entry name" value="Glycosyl hydrolase domain, family 43"/>
    <property type="match status" value="1"/>
</dbReference>
<dbReference type="PROSITE" id="PS00609">
    <property type="entry name" value="GLYCOSYL_HYDROL_F32"/>
    <property type="match status" value="1"/>
</dbReference>
<name>A0A316HI27_9SPHI</name>
<dbReference type="Proteomes" id="UP000245678">
    <property type="component" value="Unassembled WGS sequence"/>
</dbReference>
<evidence type="ECO:0000256" key="3">
    <source>
        <dbReference type="ARBA" id="ARBA00023295"/>
    </source>
</evidence>
<dbReference type="Pfam" id="PF08244">
    <property type="entry name" value="Glyco_hydro_32C"/>
    <property type="match status" value="1"/>
</dbReference>
<evidence type="ECO:0000313" key="8">
    <source>
        <dbReference type="EMBL" id="PWK79701.1"/>
    </source>
</evidence>
<proteinExistence type="inferred from homology"/>
<keyword evidence="5" id="KW-0732">Signal</keyword>
<organism evidence="8 9">
    <name type="scientific">Mucilaginibacter oryzae</name>
    <dbReference type="NCBI Taxonomy" id="468058"/>
    <lineage>
        <taxon>Bacteria</taxon>
        <taxon>Pseudomonadati</taxon>
        <taxon>Bacteroidota</taxon>
        <taxon>Sphingobacteriia</taxon>
        <taxon>Sphingobacteriales</taxon>
        <taxon>Sphingobacteriaceae</taxon>
        <taxon>Mucilaginibacter</taxon>
    </lineage>
</organism>
<dbReference type="SMART" id="SM00640">
    <property type="entry name" value="Glyco_32"/>
    <property type="match status" value="1"/>
</dbReference>
<dbReference type="InterPro" id="IPR001362">
    <property type="entry name" value="Glyco_hydro_32"/>
</dbReference>
<dbReference type="InterPro" id="IPR013148">
    <property type="entry name" value="Glyco_hydro_32_N"/>
</dbReference>
<evidence type="ECO:0000256" key="5">
    <source>
        <dbReference type="SAM" id="SignalP"/>
    </source>
</evidence>
<reference evidence="8 9" key="1">
    <citation type="submission" date="2018-05" db="EMBL/GenBank/DDBJ databases">
        <title>Genomic Encyclopedia of Archaeal and Bacterial Type Strains, Phase II (KMG-II): from individual species to whole genera.</title>
        <authorList>
            <person name="Goeker M."/>
        </authorList>
    </citation>
    <scope>NUCLEOTIDE SEQUENCE [LARGE SCALE GENOMIC DNA]</scope>
    <source>
        <strain evidence="8 9">DSM 19975</strain>
    </source>
</reference>
<dbReference type="GO" id="GO:0004575">
    <property type="term" value="F:sucrose alpha-glucosidase activity"/>
    <property type="evidence" value="ECO:0007669"/>
    <property type="project" value="TreeGrafter"/>
</dbReference>
<dbReference type="CDD" id="cd18622">
    <property type="entry name" value="GH32_Inu-like"/>
    <property type="match status" value="1"/>
</dbReference>
<dbReference type="InterPro" id="IPR013320">
    <property type="entry name" value="ConA-like_dom_sf"/>
</dbReference>
<sequence>MNKFNILMILCIGALTFGCAATKTASQPYMAEKHRPQFHFSPKAHWMNDPNGMVYLNGTYHLFFQHNPGGTTWGPMHWGHATSTDLLHWSEQPIALYPDSLGTIFSGSAVVDKENTAGFGRNAMVAIFTYHNQKIEEAKTGLHQYQGIAYSTDEGKTWTKYKGNPVLPNPGIWDFRDPKVQWFEAGQKWIMTLATKDRITFYSSPDLKSWTKESDFGATLGAHTGVWECPDLFSLNYNGQKKWVLLVSINPGGPSGGSATQYFTGSFDGKTFVPDNTSTRWIDYGADDYAGVTFSNTGSRKIFIGWMSNWQYANVVPTQNWRSANTIPRELRLADIKGQAFLTSTPVNELAKITGSVNNLYNVNVDKEFDLSPQIKPLGGKYVLNIEMADLQDLTLHLTNAEGNEVIVGYDKVSNTYYTDRTRSGNIEFEKSFARKTIAPRIATGTGLSIKILIDVASAEVFADDGLSVITNIFFPGEPLNLVHISAKEPLLIRKIGYAAVSSSLK</sequence>
<dbReference type="EMBL" id="QGHA01000001">
    <property type="protein sequence ID" value="PWK79701.1"/>
    <property type="molecule type" value="Genomic_DNA"/>
</dbReference>
<protein>
    <submittedName>
        <fullName evidence="8">Fructan beta-fructosidase</fullName>
    </submittedName>
</protein>
<dbReference type="AlphaFoldDB" id="A0A316HI27"/>
<comment type="caution">
    <text evidence="8">The sequence shown here is derived from an EMBL/GenBank/DDBJ whole genome shotgun (WGS) entry which is preliminary data.</text>
</comment>
<feature type="domain" description="Glycosyl hydrolase family 32 C-terminal" evidence="7">
    <location>
        <begin position="349"/>
        <end position="488"/>
    </location>
</feature>
<dbReference type="SUPFAM" id="SSF49899">
    <property type="entry name" value="Concanavalin A-like lectins/glucanases"/>
    <property type="match status" value="1"/>
</dbReference>
<keyword evidence="2 4" id="KW-0378">Hydrolase</keyword>
<dbReference type="PANTHER" id="PTHR42800">
    <property type="entry name" value="EXOINULINASE INUD (AFU_ORTHOLOGUE AFUA_5G00480)"/>
    <property type="match status" value="1"/>
</dbReference>
<gene>
    <name evidence="8" type="ORF">LX99_00161</name>
</gene>
<feature type="domain" description="Glycosyl hydrolase family 32 N-terminal" evidence="6">
    <location>
        <begin position="39"/>
        <end position="339"/>
    </location>
</feature>
<evidence type="ECO:0000256" key="1">
    <source>
        <dbReference type="ARBA" id="ARBA00009902"/>
    </source>
</evidence>
<dbReference type="InterPro" id="IPR023296">
    <property type="entry name" value="Glyco_hydro_beta-prop_sf"/>
</dbReference>
<dbReference type="GO" id="GO:0005737">
    <property type="term" value="C:cytoplasm"/>
    <property type="evidence" value="ECO:0007669"/>
    <property type="project" value="TreeGrafter"/>
</dbReference>
<keyword evidence="3 4" id="KW-0326">Glycosidase</keyword>
<evidence type="ECO:0000259" key="7">
    <source>
        <dbReference type="Pfam" id="PF08244"/>
    </source>
</evidence>
<dbReference type="PROSITE" id="PS51257">
    <property type="entry name" value="PROKAR_LIPOPROTEIN"/>
    <property type="match status" value="1"/>
</dbReference>
<evidence type="ECO:0000256" key="4">
    <source>
        <dbReference type="RuleBase" id="RU362110"/>
    </source>
</evidence>
<feature type="signal peptide" evidence="5">
    <location>
        <begin position="1"/>
        <end position="20"/>
    </location>
</feature>
<dbReference type="GO" id="GO:0005987">
    <property type="term" value="P:sucrose catabolic process"/>
    <property type="evidence" value="ECO:0007669"/>
    <property type="project" value="TreeGrafter"/>
</dbReference>
<accession>A0A316HI27</accession>
<dbReference type="SUPFAM" id="SSF75005">
    <property type="entry name" value="Arabinanase/levansucrase/invertase"/>
    <property type="match status" value="1"/>
</dbReference>
<dbReference type="PANTHER" id="PTHR42800:SF1">
    <property type="entry name" value="EXOINULINASE INUD (AFU_ORTHOLOGUE AFUA_5G00480)"/>
    <property type="match status" value="1"/>
</dbReference>
<evidence type="ECO:0000256" key="2">
    <source>
        <dbReference type="ARBA" id="ARBA00022801"/>
    </source>
</evidence>
<dbReference type="InterPro" id="IPR013189">
    <property type="entry name" value="Glyco_hydro_32_C"/>
</dbReference>
<dbReference type="Pfam" id="PF00251">
    <property type="entry name" value="Glyco_hydro_32N"/>
    <property type="match status" value="1"/>
</dbReference>
<comment type="similarity">
    <text evidence="1 4">Belongs to the glycosyl hydrolase 32 family.</text>
</comment>
<evidence type="ECO:0000313" key="9">
    <source>
        <dbReference type="Proteomes" id="UP000245678"/>
    </source>
</evidence>
<feature type="chain" id="PRO_5016243943" evidence="5">
    <location>
        <begin position="21"/>
        <end position="506"/>
    </location>
</feature>
<dbReference type="Gene3D" id="2.60.120.560">
    <property type="entry name" value="Exo-inulinase, domain 1"/>
    <property type="match status" value="1"/>
</dbReference>